<keyword evidence="1" id="KW-0808">Transferase</keyword>
<dbReference type="Proteomes" id="UP000638560">
    <property type="component" value="Unassembled WGS sequence"/>
</dbReference>
<dbReference type="InterPro" id="IPR027417">
    <property type="entry name" value="P-loop_NTPase"/>
</dbReference>
<dbReference type="InterPro" id="IPR039430">
    <property type="entry name" value="Thymidylate_kin-like_dom"/>
</dbReference>
<name>A0ABS0GV95_9ACTN</name>
<keyword evidence="1" id="KW-0547">Nucleotide-binding</keyword>
<dbReference type="EC" id="2.7.4.9" evidence="1"/>
<dbReference type="Gene3D" id="3.40.50.300">
    <property type="entry name" value="P-loop containing nucleotide triphosphate hydrolases"/>
    <property type="match status" value="1"/>
</dbReference>
<keyword evidence="1" id="KW-0418">Kinase</keyword>
<keyword evidence="1" id="KW-0067">ATP-binding</keyword>
<comment type="similarity">
    <text evidence="1">Belongs to the thymidylate kinase family.</text>
</comment>
<dbReference type="EMBL" id="JADPUN010000139">
    <property type="protein sequence ID" value="MBF9129923.1"/>
    <property type="molecule type" value="Genomic_DNA"/>
</dbReference>
<accession>A0ABS0GV95</accession>
<comment type="catalytic activity">
    <reaction evidence="1">
        <text>dTMP + ATP = dTDP + ADP</text>
        <dbReference type="Rhea" id="RHEA:13517"/>
        <dbReference type="ChEBI" id="CHEBI:30616"/>
        <dbReference type="ChEBI" id="CHEBI:58369"/>
        <dbReference type="ChEBI" id="CHEBI:63528"/>
        <dbReference type="ChEBI" id="CHEBI:456216"/>
        <dbReference type="EC" id="2.7.4.9"/>
    </reaction>
</comment>
<dbReference type="SUPFAM" id="SSF52540">
    <property type="entry name" value="P-loop containing nucleoside triphosphate hydrolases"/>
    <property type="match status" value="1"/>
</dbReference>
<dbReference type="Pfam" id="PF02223">
    <property type="entry name" value="Thymidylate_kin"/>
    <property type="match status" value="1"/>
</dbReference>
<evidence type="ECO:0000256" key="1">
    <source>
        <dbReference type="HAMAP-Rule" id="MF_00165"/>
    </source>
</evidence>
<dbReference type="HAMAP" id="MF_00165">
    <property type="entry name" value="Thymidylate_kinase"/>
    <property type="match status" value="1"/>
</dbReference>
<sequence>MFIALEGIDGAGKTTTAERLIDLLQTGGVSVRFVRHGGVHNADPYLANYLRSIRELQMQSLQGPYRTLGDTHWALIRASYYALVDHCVVGPTLRAGDVVVADGWFYKFIAKLTSNGASLNDTESYFTGVRVPDRVFLLDVPASLAARRKPEFDPSELGEHRNHPNGHVAAFTSFQSLVRKQLLRMSQRHDWEVFDGSAGTTNDLAEKICARLGLPATKRRIVDADS</sequence>
<evidence type="ECO:0000313" key="4">
    <source>
        <dbReference type="Proteomes" id="UP000638560"/>
    </source>
</evidence>
<keyword evidence="4" id="KW-1185">Reference proteome</keyword>
<comment type="function">
    <text evidence="1">Phosphorylation of dTMP to form dTDP in both de novo and salvage pathways of dTTP synthesis.</text>
</comment>
<protein>
    <recommendedName>
        <fullName evidence="1">Thymidylate kinase</fullName>
        <ecNumber evidence="1">2.7.4.9</ecNumber>
    </recommendedName>
    <alternativeName>
        <fullName evidence="1">dTMP kinase</fullName>
    </alternativeName>
</protein>
<gene>
    <name evidence="1" type="primary">tmk</name>
    <name evidence="3" type="ORF">I0C86_13260</name>
</gene>
<comment type="caution">
    <text evidence="3">The sequence shown here is derived from an EMBL/GenBank/DDBJ whole genome shotgun (WGS) entry which is preliminary data.</text>
</comment>
<dbReference type="RefSeq" id="WP_196201545.1">
    <property type="nucleotide sequence ID" value="NZ_JADPUN010000139.1"/>
</dbReference>
<evidence type="ECO:0000259" key="2">
    <source>
        <dbReference type="Pfam" id="PF02223"/>
    </source>
</evidence>
<feature type="domain" description="Thymidylate kinase-like" evidence="2">
    <location>
        <begin position="5"/>
        <end position="151"/>
    </location>
</feature>
<proteinExistence type="inferred from homology"/>
<evidence type="ECO:0000313" key="3">
    <source>
        <dbReference type="EMBL" id="MBF9129923.1"/>
    </source>
</evidence>
<organism evidence="3 4">
    <name type="scientific">Plantactinospora alkalitolerans</name>
    <dbReference type="NCBI Taxonomy" id="2789879"/>
    <lineage>
        <taxon>Bacteria</taxon>
        <taxon>Bacillati</taxon>
        <taxon>Actinomycetota</taxon>
        <taxon>Actinomycetes</taxon>
        <taxon>Micromonosporales</taxon>
        <taxon>Micromonosporaceae</taxon>
        <taxon>Plantactinospora</taxon>
    </lineage>
</organism>
<feature type="binding site" evidence="1">
    <location>
        <begin position="7"/>
        <end position="14"/>
    </location>
    <ligand>
        <name>ATP</name>
        <dbReference type="ChEBI" id="CHEBI:30616"/>
    </ligand>
</feature>
<reference evidence="3 4" key="1">
    <citation type="submission" date="2020-11" db="EMBL/GenBank/DDBJ databases">
        <title>A novel isolate from a Black sea contaminated sediment with potential to produce alkanes: Plantactinospora alkalitolerans sp. nov.</title>
        <authorList>
            <person name="Carro L."/>
            <person name="Veyisoglu A."/>
            <person name="Guven K."/>
            <person name="Schumann P."/>
            <person name="Klenk H.-P."/>
            <person name="Sahin N."/>
        </authorList>
    </citation>
    <scope>NUCLEOTIDE SEQUENCE [LARGE SCALE GENOMIC DNA]</scope>
    <source>
        <strain evidence="3 4">S1510</strain>
    </source>
</reference>
<keyword evidence="1" id="KW-0545">Nucleotide biosynthesis</keyword>
<dbReference type="InterPro" id="IPR018094">
    <property type="entry name" value="Thymidylate_kinase"/>
</dbReference>